<accession>A0A4S8MSM9</accession>
<dbReference type="InterPro" id="IPR022684">
    <property type="entry name" value="Calpain_cysteine_protease"/>
</dbReference>
<evidence type="ECO:0000256" key="4">
    <source>
        <dbReference type="ARBA" id="ARBA00022807"/>
    </source>
</evidence>
<comment type="similarity">
    <text evidence="1">Belongs to the peptidase C2 family. PalB/RIM13 subfamily.</text>
</comment>
<dbReference type="InterPro" id="IPR036181">
    <property type="entry name" value="MIT_dom_sf"/>
</dbReference>
<dbReference type="Pfam" id="PF04212">
    <property type="entry name" value="MIT"/>
    <property type="match status" value="1"/>
</dbReference>
<keyword evidence="3" id="KW-0378">Hydrolase</keyword>
<dbReference type="SUPFAM" id="SSF54001">
    <property type="entry name" value="Cysteine proteinases"/>
    <property type="match status" value="1"/>
</dbReference>
<dbReference type="InterPro" id="IPR022683">
    <property type="entry name" value="Calpain_III"/>
</dbReference>
<dbReference type="Pfam" id="PF01067">
    <property type="entry name" value="Calpain_III"/>
    <property type="match status" value="1"/>
</dbReference>
<evidence type="ECO:0000256" key="5">
    <source>
        <dbReference type="PIRSR" id="PIRSR622684-1"/>
    </source>
</evidence>
<dbReference type="InterPro" id="IPR051297">
    <property type="entry name" value="PalB/RIM13"/>
</dbReference>
<feature type="domain" description="Calpain catalytic" evidence="7">
    <location>
        <begin position="158"/>
        <end position="430"/>
    </location>
</feature>
<keyword evidence="4" id="KW-0788">Thiol protease</keyword>
<evidence type="ECO:0000259" key="7">
    <source>
        <dbReference type="PROSITE" id="PS50203"/>
    </source>
</evidence>
<dbReference type="InterPro" id="IPR007330">
    <property type="entry name" value="MIT_dom"/>
</dbReference>
<proteinExistence type="inferred from homology"/>
<dbReference type="PRINTS" id="PR00704">
    <property type="entry name" value="CALPAIN"/>
</dbReference>
<gene>
    <name evidence="8" type="ORF">K435DRAFT_826016</name>
</gene>
<dbReference type="Proteomes" id="UP000297245">
    <property type="component" value="Unassembled WGS sequence"/>
</dbReference>
<dbReference type="PANTHER" id="PTHR46143:SF1">
    <property type="entry name" value="CALPAIN-7"/>
    <property type="match status" value="1"/>
</dbReference>
<evidence type="ECO:0000313" key="9">
    <source>
        <dbReference type="Proteomes" id="UP000297245"/>
    </source>
</evidence>
<dbReference type="InterPro" id="IPR038765">
    <property type="entry name" value="Papain-like_cys_pep_sf"/>
</dbReference>
<keyword evidence="2" id="KW-0645">Protease</keyword>
<sequence length="810" mass="90126">MYTKATQAELAKDFDNAYRLYIKAAELFLHLSGSTSDDTKSKWNSSARRSLERAEKLNAVLNKPSQNTGQSQSGYQLTPVAVDHFSVQEQAHVVRRGATVNGTTYLPWDDQNYNRPRSSHRIIQPALSALQKEMGALWQSIISDDLDSLDPHDTSVLPQHISQNIVTDCSLCASISVCLEHKRRYRSNLAESVLHPNTSQGGGIYDLKVLFNGTWRRVTIDNKLPYHPRLDAPLCLTCECDTPGKRPRRVVWPSLLEKGYMKLMGGYDFPGSNSSIDLHALIGWIPDHVNTRSSKREETWSRIYDGFHSGRCMVTLGTGVGPDIYWDGLKLLPSHCYAVIGVQEVDGIRTLTVLDSWVHSSDLRVLEMPWSDVLNTFDGLYLSWDPAMWHKMLIYHGKWKVENGQTSASRQIRVKVHNPNIRSNDQEIWVLLTRHVVDTRKSSEFIALNVQIEDDFAGRSVSCNTSGISNKGPYTNSPHFLTRLSIPPLQSSGTLSISALYDGSSSDVGFSLTVYAGVEIEVEWVNQNVLSAPFTETVSGSLTSKNSGGNSTHPTFMINPQYHLRIFPSAKNGAEKTKVVLTMKAIKDIPVQVMVVWSNAQRVFEPSEKEIVATSGRHSYGFARLVEKLSPGDYNVILSAFEPHHTGEYSLIIDSSLRFSISPIPQEGAGMFNKMIRGAWGVSNAMGAPSFHRYFDNPVYELGLKSQASVKVRLQLVQHSSNVAVNVTIYSASDSPSTDRHVATSGAYDDARSGVVTPQTNLSKGRWWIVPSTYNPGVQATFQLIVYSTAPIEVQPRPRKTTCESQRQSG</sequence>
<dbReference type="GO" id="GO:0004198">
    <property type="term" value="F:calcium-dependent cysteine-type endopeptidase activity"/>
    <property type="evidence" value="ECO:0007669"/>
    <property type="project" value="InterPro"/>
</dbReference>
<dbReference type="SMART" id="SM00230">
    <property type="entry name" value="CysPc"/>
    <property type="match status" value="1"/>
</dbReference>
<feature type="active site" evidence="5">
    <location>
        <position position="169"/>
    </location>
</feature>
<dbReference type="SMART" id="SM00720">
    <property type="entry name" value="calpain_III"/>
    <property type="match status" value="1"/>
</dbReference>
<name>A0A4S8MSM9_DENBC</name>
<dbReference type="InterPro" id="IPR001300">
    <property type="entry name" value="Peptidase_C2_calpain_cat"/>
</dbReference>
<dbReference type="PROSITE" id="PS50203">
    <property type="entry name" value="CALPAIN_CAT"/>
    <property type="match status" value="1"/>
</dbReference>
<dbReference type="EMBL" id="ML179044">
    <property type="protein sequence ID" value="THV06173.1"/>
    <property type="molecule type" value="Genomic_DNA"/>
</dbReference>
<dbReference type="InterPro" id="IPR022682">
    <property type="entry name" value="Calpain_domain_III"/>
</dbReference>
<evidence type="ECO:0000313" key="8">
    <source>
        <dbReference type="EMBL" id="THV06173.1"/>
    </source>
</evidence>
<dbReference type="Gene3D" id="2.60.120.380">
    <property type="match status" value="2"/>
</dbReference>
<organism evidence="8 9">
    <name type="scientific">Dendrothele bispora (strain CBS 962.96)</name>
    <dbReference type="NCBI Taxonomy" id="1314807"/>
    <lineage>
        <taxon>Eukaryota</taxon>
        <taxon>Fungi</taxon>
        <taxon>Dikarya</taxon>
        <taxon>Basidiomycota</taxon>
        <taxon>Agaricomycotina</taxon>
        <taxon>Agaricomycetes</taxon>
        <taxon>Agaricomycetidae</taxon>
        <taxon>Agaricales</taxon>
        <taxon>Agaricales incertae sedis</taxon>
        <taxon>Dendrothele</taxon>
    </lineage>
</organism>
<feature type="active site" evidence="5">
    <location>
        <position position="335"/>
    </location>
</feature>
<dbReference type="Pfam" id="PF00648">
    <property type="entry name" value="Peptidase_C2"/>
    <property type="match status" value="1"/>
</dbReference>
<reference evidence="8 9" key="1">
    <citation type="journal article" date="2019" name="Nat. Ecol. Evol.">
        <title>Megaphylogeny resolves global patterns of mushroom evolution.</title>
        <authorList>
            <person name="Varga T."/>
            <person name="Krizsan K."/>
            <person name="Foldi C."/>
            <person name="Dima B."/>
            <person name="Sanchez-Garcia M."/>
            <person name="Sanchez-Ramirez S."/>
            <person name="Szollosi G.J."/>
            <person name="Szarkandi J.G."/>
            <person name="Papp V."/>
            <person name="Albert L."/>
            <person name="Andreopoulos W."/>
            <person name="Angelini C."/>
            <person name="Antonin V."/>
            <person name="Barry K.W."/>
            <person name="Bougher N.L."/>
            <person name="Buchanan P."/>
            <person name="Buyck B."/>
            <person name="Bense V."/>
            <person name="Catcheside P."/>
            <person name="Chovatia M."/>
            <person name="Cooper J."/>
            <person name="Damon W."/>
            <person name="Desjardin D."/>
            <person name="Finy P."/>
            <person name="Geml J."/>
            <person name="Haridas S."/>
            <person name="Hughes K."/>
            <person name="Justo A."/>
            <person name="Karasinski D."/>
            <person name="Kautmanova I."/>
            <person name="Kiss B."/>
            <person name="Kocsube S."/>
            <person name="Kotiranta H."/>
            <person name="LaButti K.M."/>
            <person name="Lechner B.E."/>
            <person name="Liimatainen K."/>
            <person name="Lipzen A."/>
            <person name="Lukacs Z."/>
            <person name="Mihaltcheva S."/>
            <person name="Morgado L.N."/>
            <person name="Niskanen T."/>
            <person name="Noordeloos M.E."/>
            <person name="Ohm R.A."/>
            <person name="Ortiz-Santana B."/>
            <person name="Ovrebo C."/>
            <person name="Racz N."/>
            <person name="Riley R."/>
            <person name="Savchenko A."/>
            <person name="Shiryaev A."/>
            <person name="Soop K."/>
            <person name="Spirin V."/>
            <person name="Szebenyi C."/>
            <person name="Tomsovsky M."/>
            <person name="Tulloss R.E."/>
            <person name="Uehling J."/>
            <person name="Grigoriev I.V."/>
            <person name="Vagvolgyi C."/>
            <person name="Papp T."/>
            <person name="Martin F.M."/>
            <person name="Miettinen O."/>
            <person name="Hibbett D.S."/>
            <person name="Nagy L.G."/>
        </authorList>
    </citation>
    <scope>NUCLEOTIDE SEQUENCE [LARGE SCALE GENOMIC DNA]</scope>
    <source>
        <strain evidence="8 9">CBS 962.96</strain>
    </source>
</reference>
<dbReference type="Gene3D" id="1.20.58.80">
    <property type="entry name" value="Phosphotransferase system, lactose/cellobiose-type IIA subunit"/>
    <property type="match status" value="1"/>
</dbReference>
<dbReference type="AlphaFoldDB" id="A0A4S8MSM9"/>
<comment type="caution">
    <text evidence="6">Lacks conserved residue(s) required for the propagation of feature annotation.</text>
</comment>
<evidence type="ECO:0000256" key="1">
    <source>
        <dbReference type="ARBA" id="ARBA00010193"/>
    </source>
</evidence>
<keyword evidence="9" id="KW-1185">Reference proteome</keyword>
<evidence type="ECO:0000256" key="6">
    <source>
        <dbReference type="PROSITE-ProRule" id="PRU00239"/>
    </source>
</evidence>
<evidence type="ECO:0000256" key="2">
    <source>
        <dbReference type="ARBA" id="ARBA00022670"/>
    </source>
</evidence>
<dbReference type="InterPro" id="IPR036213">
    <property type="entry name" value="Calpain_III_sf"/>
</dbReference>
<protein>
    <submittedName>
        <fullName evidence="8">Cysteine proteinase</fullName>
    </submittedName>
</protein>
<dbReference type="GO" id="GO:0006508">
    <property type="term" value="P:proteolysis"/>
    <property type="evidence" value="ECO:0007669"/>
    <property type="project" value="UniProtKB-KW"/>
</dbReference>
<dbReference type="SUPFAM" id="SSF49758">
    <property type="entry name" value="Calpain large subunit, middle domain (domain III)"/>
    <property type="match status" value="2"/>
</dbReference>
<dbReference type="SUPFAM" id="SSF116846">
    <property type="entry name" value="MIT domain"/>
    <property type="match status" value="1"/>
</dbReference>
<dbReference type="PANTHER" id="PTHR46143">
    <property type="entry name" value="CALPAIN-7"/>
    <property type="match status" value="1"/>
</dbReference>
<dbReference type="OrthoDB" id="167576at2759"/>
<evidence type="ECO:0000256" key="3">
    <source>
        <dbReference type="ARBA" id="ARBA00022801"/>
    </source>
</evidence>